<evidence type="ECO:0000313" key="1">
    <source>
        <dbReference type="EMBL" id="SHI18268.1"/>
    </source>
</evidence>
<dbReference type="AlphaFoldDB" id="A0A1M5Z2E1"/>
<dbReference type="STRING" id="1123281.SAMN02745180_02645"/>
<evidence type="ECO:0000313" key="2">
    <source>
        <dbReference type="Proteomes" id="UP000184389"/>
    </source>
</evidence>
<dbReference type="Proteomes" id="UP000184389">
    <property type="component" value="Unassembled WGS sequence"/>
</dbReference>
<sequence>MAVSNKILKTLGIEVKDLKDDAIYRCSVKDKKGEKTREELIEITGIELKTLAEMQGYKKGMIRYNKNLYYDVVEEKEKLLVH</sequence>
<proteinExistence type="predicted"/>
<protein>
    <submittedName>
        <fullName evidence="1">Uncharacterized protein</fullName>
    </submittedName>
</protein>
<dbReference type="EMBL" id="FQXR01000019">
    <property type="protein sequence ID" value="SHI18268.1"/>
    <property type="molecule type" value="Genomic_DNA"/>
</dbReference>
<organism evidence="1 2">
    <name type="scientific">Sporanaerobacter acetigenes DSM 13106</name>
    <dbReference type="NCBI Taxonomy" id="1123281"/>
    <lineage>
        <taxon>Bacteria</taxon>
        <taxon>Bacillati</taxon>
        <taxon>Bacillota</taxon>
        <taxon>Tissierellia</taxon>
        <taxon>Tissierellales</taxon>
        <taxon>Sporanaerobacteraceae</taxon>
        <taxon>Sporanaerobacter</taxon>
    </lineage>
</organism>
<dbReference type="OrthoDB" id="1707859at2"/>
<keyword evidence="2" id="KW-1185">Reference proteome</keyword>
<reference evidence="1 2" key="1">
    <citation type="submission" date="2016-11" db="EMBL/GenBank/DDBJ databases">
        <authorList>
            <person name="Jaros S."/>
            <person name="Januszkiewicz K."/>
            <person name="Wedrychowicz H."/>
        </authorList>
    </citation>
    <scope>NUCLEOTIDE SEQUENCE [LARGE SCALE GENOMIC DNA]</scope>
    <source>
        <strain evidence="1 2">DSM 13106</strain>
    </source>
</reference>
<gene>
    <name evidence="1" type="ORF">SAMN02745180_02645</name>
</gene>
<dbReference type="RefSeq" id="WP_072745267.1">
    <property type="nucleotide sequence ID" value="NZ_FQXR01000019.1"/>
</dbReference>
<name>A0A1M5Z2E1_9FIRM</name>
<accession>A0A1M5Z2E1</accession>